<dbReference type="PANTHER" id="PTHR43867">
    <property type="entry name" value="CELLULOSE SYNTHASE CATALYTIC SUBUNIT A [UDP-FORMING]"/>
    <property type="match status" value="1"/>
</dbReference>
<dbReference type="EC" id="2.4.1.336" evidence="15"/>
<sequence>MAEGDSTQLCWPEGRRRKALIFVLACLGAGAAPHWLGPLRGLLPALGAALLLCGYGLRTMFSSSVDMEPCLPVDGANQLPRVDVLVAARDEEAVIGRLVQAVADLDYPKDQLNLWVMNDGSLDNTAKILEGLKQHFPFLHVQHRLRDSGGGKSAALNALLPQLKADWLMVLDADASFAPDLLMRLLPHLQRRQWGALQLRKAVDKAETSWLTRSQALEMAFDAVMQEGRICSGGIGELRGNGQLLRREVLLACGGFNEDTVTDDLDLSFRLLLAGEAIGVIWNPPVQEEPVTRWGALLRQRQRWAEGGLQRYLDYWPALISNKLSIKQRLDLLVFFLLQYALPVAIYGDLFAALAWREFPLLWPLSISTVGFSALAIKRAGSRFSEGPALPSSSGLTLLIANTYLMHWFLVIPWVSLKMAFKPKRLVWAKTAHVGL</sequence>
<keyword evidence="6 19" id="KW-0808">Transferase</keyword>
<feature type="transmembrane region" description="Helical" evidence="18">
    <location>
        <begin position="398"/>
        <end position="417"/>
    </location>
</feature>
<evidence type="ECO:0000256" key="9">
    <source>
        <dbReference type="ARBA" id="ARBA00022842"/>
    </source>
</evidence>
<dbReference type="SUPFAM" id="SSF53448">
    <property type="entry name" value="Nucleotide-diphospho-sugar transferases"/>
    <property type="match status" value="1"/>
</dbReference>
<dbReference type="Pfam" id="PF13641">
    <property type="entry name" value="Glyco_tranf_2_3"/>
    <property type="match status" value="1"/>
</dbReference>
<dbReference type="PANTHER" id="PTHR43867:SF2">
    <property type="entry name" value="CELLULOSE SYNTHASE CATALYTIC SUBUNIT A [UDP-FORMING]"/>
    <property type="match status" value="1"/>
</dbReference>
<dbReference type="GO" id="GO:0005886">
    <property type="term" value="C:plasma membrane"/>
    <property type="evidence" value="ECO:0007669"/>
    <property type="project" value="TreeGrafter"/>
</dbReference>
<dbReference type="GO" id="GO:0046467">
    <property type="term" value="P:membrane lipid biosynthetic process"/>
    <property type="evidence" value="ECO:0007669"/>
    <property type="project" value="UniProtKB-ARBA"/>
</dbReference>
<accession>A0A2P7EGY9</accession>
<evidence type="ECO:0000313" key="19">
    <source>
        <dbReference type="EMBL" id="PSI02483.1"/>
    </source>
</evidence>
<evidence type="ECO:0000256" key="14">
    <source>
        <dbReference type="ARBA" id="ARBA00053004"/>
    </source>
</evidence>
<evidence type="ECO:0000256" key="11">
    <source>
        <dbReference type="ARBA" id="ARBA00023098"/>
    </source>
</evidence>
<evidence type="ECO:0000256" key="18">
    <source>
        <dbReference type="SAM" id="Phobius"/>
    </source>
</evidence>
<reference evidence="20" key="1">
    <citation type="submission" date="2018-03" db="EMBL/GenBank/DDBJ databases">
        <title>Ecological and genomic features of two cosmopolitan and abundant freshwater picocyanobacteria.</title>
        <authorList>
            <person name="Cabello-Yeves P.J."/>
            <person name="Picazo A."/>
            <person name="Camacho A."/>
            <person name="Callieri C."/>
            <person name="Rosselli R."/>
            <person name="Roda-Garcia J."/>
            <person name="Coutinho F.H."/>
            <person name="Rodriguez-Valera F."/>
        </authorList>
    </citation>
    <scope>NUCLEOTIDE SEQUENCE [LARGE SCALE GENOMIC DNA]</scope>
    <source>
        <strain evidence="20">Tous</strain>
    </source>
</reference>
<evidence type="ECO:0000256" key="7">
    <source>
        <dbReference type="ARBA" id="ARBA00022692"/>
    </source>
</evidence>
<keyword evidence="20" id="KW-1185">Reference proteome</keyword>
<evidence type="ECO:0000256" key="16">
    <source>
        <dbReference type="ARBA" id="ARBA00068721"/>
    </source>
</evidence>
<evidence type="ECO:0000256" key="8">
    <source>
        <dbReference type="ARBA" id="ARBA00022798"/>
    </source>
</evidence>
<evidence type="ECO:0000256" key="3">
    <source>
        <dbReference type="ARBA" id="ARBA00006739"/>
    </source>
</evidence>
<dbReference type="Proteomes" id="UP000240206">
    <property type="component" value="Unassembled WGS sequence"/>
</dbReference>
<keyword evidence="12 18" id="KW-0472">Membrane</keyword>
<comment type="catalytic activity">
    <reaction evidence="14">
        <text>a 1,2-diacyl-sn-glycerol + UDP-alpha-D-glucose = a 1,2-diacyl-3-O-(beta-D-glucopyranosyl)-sn-glycerol + UDP + H(+)</text>
        <dbReference type="Rhea" id="RHEA:17285"/>
        <dbReference type="ChEBI" id="CHEBI:15378"/>
        <dbReference type="ChEBI" id="CHEBI:17815"/>
        <dbReference type="ChEBI" id="CHEBI:58223"/>
        <dbReference type="ChEBI" id="CHEBI:58885"/>
        <dbReference type="ChEBI" id="CHEBI:75799"/>
        <dbReference type="EC" id="2.4.1.336"/>
    </reaction>
</comment>
<keyword evidence="4" id="KW-0444">Lipid biosynthesis</keyword>
<evidence type="ECO:0000256" key="1">
    <source>
        <dbReference type="ARBA" id="ARBA00001946"/>
    </source>
</evidence>
<feature type="transmembrane region" description="Helical" evidence="18">
    <location>
        <begin position="42"/>
        <end position="61"/>
    </location>
</feature>
<keyword evidence="10 18" id="KW-1133">Transmembrane helix</keyword>
<keyword evidence="7 18" id="KW-0812">Transmembrane</keyword>
<evidence type="ECO:0000313" key="20">
    <source>
        <dbReference type="Proteomes" id="UP000240206"/>
    </source>
</evidence>
<dbReference type="AlphaFoldDB" id="A0A2P7EGY9"/>
<dbReference type="InterPro" id="IPR029044">
    <property type="entry name" value="Nucleotide-diphossugar_trans"/>
</dbReference>
<dbReference type="EMBL" id="PXVC01000005">
    <property type="protein sequence ID" value="PSI02483.1"/>
    <property type="molecule type" value="Genomic_DNA"/>
</dbReference>
<evidence type="ECO:0000256" key="6">
    <source>
        <dbReference type="ARBA" id="ARBA00022679"/>
    </source>
</evidence>
<dbReference type="STRING" id="1910958.BTM30_04510"/>
<dbReference type="FunFam" id="3.90.550.10:FF:000164">
    <property type="entry name" value="Beta-(1-3)-glucosyl transferase"/>
    <property type="match status" value="1"/>
</dbReference>
<keyword evidence="5" id="KW-0328">Glycosyltransferase</keyword>
<gene>
    <name evidence="19" type="ORF">C7K08_02250</name>
</gene>
<feature type="transmembrane region" description="Helical" evidence="18">
    <location>
        <begin position="332"/>
        <end position="355"/>
    </location>
</feature>
<keyword evidence="13" id="KW-0119">Carbohydrate metabolism</keyword>
<dbReference type="Gene3D" id="3.90.550.10">
    <property type="entry name" value="Spore Coat Polysaccharide Biosynthesis Protein SpsA, Chain A"/>
    <property type="match status" value="1"/>
</dbReference>
<comment type="cofactor">
    <cofactor evidence="1">
        <name>Mg(2+)</name>
        <dbReference type="ChEBI" id="CHEBI:18420"/>
    </cofactor>
</comment>
<evidence type="ECO:0000256" key="17">
    <source>
        <dbReference type="ARBA" id="ARBA00078564"/>
    </source>
</evidence>
<feature type="transmembrane region" description="Helical" evidence="18">
    <location>
        <begin position="19"/>
        <end position="36"/>
    </location>
</feature>
<keyword evidence="8" id="KW-0319">Glycerol metabolism</keyword>
<dbReference type="InterPro" id="IPR050321">
    <property type="entry name" value="Glycosyltr_2/OpgH_subfam"/>
</dbReference>
<evidence type="ECO:0000256" key="4">
    <source>
        <dbReference type="ARBA" id="ARBA00022516"/>
    </source>
</evidence>
<evidence type="ECO:0000256" key="10">
    <source>
        <dbReference type="ARBA" id="ARBA00022989"/>
    </source>
</evidence>
<proteinExistence type="inferred from homology"/>
<dbReference type="GO" id="GO:0016758">
    <property type="term" value="F:hexosyltransferase activity"/>
    <property type="evidence" value="ECO:0007669"/>
    <property type="project" value="TreeGrafter"/>
</dbReference>
<dbReference type="CDD" id="cd06423">
    <property type="entry name" value="CESA_like"/>
    <property type="match status" value="1"/>
</dbReference>
<protein>
    <recommendedName>
        <fullName evidence="16">Beta-monoglucosyldiacylglycerol synthase</fullName>
        <ecNumber evidence="15">2.4.1.336</ecNumber>
    </recommendedName>
    <alternativeName>
        <fullName evidence="17">UDP-glucose:1,2-diacylglycerol 3-beta-D-glucosyltransferase</fullName>
    </alternativeName>
</protein>
<comment type="subcellular location">
    <subcellularLocation>
        <location evidence="2">Membrane</location>
        <topology evidence="2">Multi-pass membrane protein</topology>
    </subcellularLocation>
</comment>
<evidence type="ECO:0000256" key="12">
    <source>
        <dbReference type="ARBA" id="ARBA00023136"/>
    </source>
</evidence>
<name>A0A2P7EGY9_9SYNE</name>
<comment type="similarity">
    <text evidence="3">Belongs to the glycosyltransferase 2 family.</text>
</comment>
<comment type="caution">
    <text evidence="19">The sequence shown here is derived from an EMBL/GenBank/DDBJ whole genome shotgun (WGS) entry which is preliminary data.</text>
</comment>
<keyword evidence="11" id="KW-0443">Lipid metabolism</keyword>
<evidence type="ECO:0000256" key="15">
    <source>
        <dbReference type="ARBA" id="ARBA00066964"/>
    </source>
</evidence>
<keyword evidence="9" id="KW-0460">Magnesium</keyword>
<evidence type="ECO:0000256" key="5">
    <source>
        <dbReference type="ARBA" id="ARBA00022676"/>
    </source>
</evidence>
<dbReference type="GO" id="GO:0006071">
    <property type="term" value="P:glycerol metabolic process"/>
    <property type="evidence" value="ECO:0007669"/>
    <property type="project" value="UniProtKB-KW"/>
</dbReference>
<organism evidence="19 20">
    <name type="scientific">Synechococcus lacustris str. Tous</name>
    <dbReference type="NCBI Taxonomy" id="1910958"/>
    <lineage>
        <taxon>Bacteria</taxon>
        <taxon>Bacillati</taxon>
        <taxon>Cyanobacteriota</taxon>
        <taxon>Cyanophyceae</taxon>
        <taxon>Synechococcales</taxon>
        <taxon>Synechococcaceae</taxon>
        <taxon>Synechococcus</taxon>
    </lineage>
</organism>
<dbReference type="RefSeq" id="WP_106499029.1">
    <property type="nucleotide sequence ID" value="NZ_PXVC01000005.1"/>
</dbReference>
<evidence type="ECO:0000256" key="13">
    <source>
        <dbReference type="ARBA" id="ARBA00023277"/>
    </source>
</evidence>
<evidence type="ECO:0000256" key="2">
    <source>
        <dbReference type="ARBA" id="ARBA00004141"/>
    </source>
</evidence>